<accession>A0A1B6EB65</accession>
<name>A0A1B6EB65_9HEMI</name>
<sequence length="308" mass="34316">MSDDKKRMVYAIIKFLHEEFTIKQLSAESLEGIEVAIQCLESAYNISINDKHLDTLPPLYEEVELPEVRKEVPPEVKAVAEEFKAEGNRHMNNQNYAEAFKFYSKAINLDNTNAVYFCNRAAALNLMDRPEHAIIDCKKALQIDPSYSKSYGRLGLAYSNLNRHEEACDCYNKALELEPDNPSYKNNLQLSLEKLRANRGGVGVGVGGVSVGVGGMDLSAVLNNPSLLRMASNMLSNPQMQNLMSSLLAANRSGDNRGMETLLDAGQQLAAQLENENPQLVDQIRRQLQESNQQPPQNPPETDDTAKE</sequence>
<dbReference type="Pfam" id="PF00515">
    <property type="entry name" value="TPR_1"/>
    <property type="match status" value="2"/>
</dbReference>
<dbReference type="GO" id="GO:0060090">
    <property type="term" value="F:molecular adaptor activity"/>
    <property type="evidence" value="ECO:0007669"/>
    <property type="project" value="TreeGrafter"/>
</dbReference>
<dbReference type="GO" id="GO:0016020">
    <property type="term" value="C:membrane"/>
    <property type="evidence" value="ECO:0007669"/>
    <property type="project" value="TreeGrafter"/>
</dbReference>
<dbReference type="PANTHER" id="PTHR45831:SF2">
    <property type="entry name" value="LD24721P"/>
    <property type="match status" value="1"/>
</dbReference>
<keyword evidence="2" id="KW-0677">Repeat</keyword>
<evidence type="ECO:0000313" key="7">
    <source>
        <dbReference type="EMBL" id="JAS35172.1"/>
    </source>
</evidence>
<feature type="region of interest" description="Disordered" evidence="5">
    <location>
        <begin position="285"/>
        <end position="308"/>
    </location>
</feature>
<evidence type="ECO:0000256" key="3">
    <source>
        <dbReference type="ARBA" id="ARBA00022803"/>
    </source>
</evidence>
<dbReference type="GO" id="GO:0072380">
    <property type="term" value="C:TRC complex"/>
    <property type="evidence" value="ECO:0007669"/>
    <property type="project" value="TreeGrafter"/>
</dbReference>
<feature type="repeat" description="TPR" evidence="4">
    <location>
        <begin position="80"/>
        <end position="113"/>
    </location>
</feature>
<organism evidence="7">
    <name type="scientific">Clastoptera arizonana</name>
    <name type="common">Arizona spittle bug</name>
    <dbReference type="NCBI Taxonomy" id="38151"/>
    <lineage>
        <taxon>Eukaryota</taxon>
        <taxon>Metazoa</taxon>
        <taxon>Ecdysozoa</taxon>
        <taxon>Arthropoda</taxon>
        <taxon>Hexapoda</taxon>
        <taxon>Insecta</taxon>
        <taxon>Pterygota</taxon>
        <taxon>Neoptera</taxon>
        <taxon>Paraneoptera</taxon>
        <taxon>Hemiptera</taxon>
        <taxon>Auchenorrhyncha</taxon>
        <taxon>Cercopoidea</taxon>
        <taxon>Clastopteridae</taxon>
        <taxon>Clastoptera</taxon>
    </lineage>
</organism>
<dbReference type="Gene3D" id="1.20.5.420">
    <property type="entry name" value="Immunoglobulin FC, subunit C"/>
    <property type="match status" value="1"/>
</dbReference>
<feature type="repeat" description="TPR" evidence="4">
    <location>
        <begin position="148"/>
        <end position="181"/>
    </location>
</feature>
<evidence type="ECO:0000259" key="6">
    <source>
        <dbReference type="Pfam" id="PF16546"/>
    </source>
</evidence>
<dbReference type="InterPro" id="IPR047150">
    <property type="entry name" value="SGT"/>
</dbReference>
<reference evidence="7" key="1">
    <citation type="submission" date="2015-12" db="EMBL/GenBank/DDBJ databases">
        <title>De novo transcriptome assembly of four potential Pierce s Disease insect vectors from Arizona vineyards.</title>
        <authorList>
            <person name="Tassone E.E."/>
        </authorList>
    </citation>
    <scope>NUCLEOTIDE SEQUENCE</scope>
</reference>
<gene>
    <name evidence="7" type="ORF">g.6399</name>
</gene>
<keyword evidence="3 4" id="KW-0802">TPR repeat</keyword>
<evidence type="ECO:0000256" key="5">
    <source>
        <dbReference type="SAM" id="MobiDB-lite"/>
    </source>
</evidence>
<evidence type="ECO:0000256" key="1">
    <source>
        <dbReference type="ARBA" id="ARBA00008175"/>
    </source>
</evidence>
<proteinExistence type="inferred from homology"/>
<dbReference type="SMART" id="SM00028">
    <property type="entry name" value="TPR"/>
    <property type="match status" value="3"/>
</dbReference>
<dbReference type="Gene3D" id="1.25.40.10">
    <property type="entry name" value="Tetratricopeptide repeat domain"/>
    <property type="match status" value="1"/>
</dbReference>
<dbReference type="GO" id="GO:0006620">
    <property type="term" value="P:post-translational protein targeting to endoplasmic reticulum membrane"/>
    <property type="evidence" value="ECO:0007669"/>
    <property type="project" value="TreeGrafter"/>
</dbReference>
<feature type="domain" description="SGTA homodimerisation" evidence="6">
    <location>
        <begin position="5"/>
        <end position="52"/>
    </location>
</feature>
<protein>
    <recommendedName>
        <fullName evidence="6">SGTA homodimerisation domain-containing protein</fullName>
    </recommendedName>
</protein>
<evidence type="ECO:0000256" key="2">
    <source>
        <dbReference type="ARBA" id="ARBA00022737"/>
    </source>
</evidence>
<dbReference type="EMBL" id="GEDC01002126">
    <property type="protein sequence ID" value="JAS35172.1"/>
    <property type="molecule type" value="Transcribed_RNA"/>
</dbReference>
<dbReference type="InterPro" id="IPR019734">
    <property type="entry name" value="TPR_rpt"/>
</dbReference>
<dbReference type="AlphaFoldDB" id="A0A1B6EB65"/>
<dbReference type="PROSITE" id="PS50005">
    <property type="entry name" value="TPR"/>
    <property type="match status" value="2"/>
</dbReference>
<dbReference type="InterPro" id="IPR011990">
    <property type="entry name" value="TPR-like_helical_dom_sf"/>
</dbReference>
<dbReference type="InterPro" id="IPR032374">
    <property type="entry name" value="SGTA_dimer"/>
</dbReference>
<dbReference type="Pfam" id="PF16546">
    <property type="entry name" value="SGTA_dimer"/>
    <property type="match status" value="1"/>
</dbReference>
<evidence type="ECO:0000256" key="4">
    <source>
        <dbReference type="PROSITE-ProRule" id="PRU00339"/>
    </source>
</evidence>
<dbReference type="PANTHER" id="PTHR45831">
    <property type="entry name" value="LD24721P"/>
    <property type="match status" value="1"/>
</dbReference>
<comment type="similarity">
    <text evidence="1">Belongs to the SGT family.</text>
</comment>
<dbReference type="PROSITE" id="PS50293">
    <property type="entry name" value="TPR_REGION"/>
    <property type="match status" value="1"/>
</dbReference>
<dbReference type="SUPFAM" id="SSF48452">
    <property type="entry name" value="TPR-like"/>
    <property type="match status" value="1"/>
</dbReference>